<dbReference type="EMBL" id="BLKZ01000001">
    <property type="protein sequence ID" value="GFG90348.1"/>
    <property type="molecule type" value="Genomic_DNA"/>
</dbReference>
<dbReference type="InterPro" id="IPR047057">
    <property type="entry name" value="MerR_fam"/>
</dbReference>
<gene>
    <name evidence="4" type="ORF">MBOU_23900</name>
</gene>
<dbReference type="SMART" id="SM00422">
    <property type="entry name" value="HTH_MERR"/>
    <property type="match status" value="1"/>
</dbReference>
<sequence length="272" mass="29785">MAEYRLDELARRSGVSSRNIRAYQERGLLPPPKRVGRVAIYDHNHLWQLQIIMQLLGKGYTIAHIQDFFEGFAKNLDLADTLGVQELAEKTGMRKAFTAPWRGETDTRGATGTQGAHGTHRAPAPGSAQPLPLDPLGELARNLVSSGLAQRDGDEVKLVDGDIAAVVADAKDPSFYLRMLLEITEATGDAVQKLAETTIEVLRKHLVDHYGEGWIPPTDQQRDLADVITDARELAGLALHKALNAALAENAIRAIGEYFEGMMTTPALRSDE</sequence>
<dbReference type="Proteomes" id="UP000465360">
    <property type="component" value="Unassembled WGS sequence"/>
</dbReference>
<name>A0A7I9YNZ3_MYCBU</name>
<dbReference type="InterPro" id="IPR009061">
    <property type="entry name" value="DNA-bd_dom_put_sf"/>
</dbReference>
<dbReference type="InterPro" id="IPR000551">
    <property type="entry name" value="MerR-type_HTH_dom"/>
</dbReference>
<dbReference type="PANTHER" id="PTHR30204">
    <property type="entry name" value="REDOX-CYCLING DRUG-SENSING TRANSCRIPTIONAL ACTIVATOR SOXR"/>
    <property type="match status" value="1"/>
</dbReference>
<dbReference type="SUPFAM" id="SSF46955">
    <property type="entry name" value="Putative DNA-binding domain"/>
    <property type="match status" value="1"/>
</dbReference>
<organism evidence="4 5">
    <name type="scientific">Mycobacterium bourgelatii</name>
    <dbReference type="NCBI Taxonomy" id="1273442"/>
    <lineage>
        <taxon>Bacteria</taxon>
        <taxon>Bacillati</taxon>
        <taxon>Actinomycetota</taxon>
        <taxon>Actinomycetes</taxon>
        <taxon>Mycobacteriales</taxon>
        <taxon>Mycobacteriaceae</taxon>
        <taxon>Mycobacterium</taxon>
    </lineage>
</organism>
<feature type="domain" description="HTH merR-type" evidence="3">
    <location>
        <begin position="3"/>
        <end position="71"/>
    </location>
</feature>
<dbReference type="GO" id="GO:0003677">
    <property type="term" value="F:DNA binding"/>
    <property type="evidence" value="ECO:0007669"/>
    <property type="project" value="UniProtKB-KW"/>
</dbReference>
<dbReference type="RefSeq" id="WP_163711880.1">
    <property type="nucleotide sequence ID" value="NZ_BLKZ01000001.1"/>
</dbReference>
<keyword evidence="5" id="KW-1185">Reference proteome</keyword>
<evidence type="ECO:0000313" key="5">
    <source>
        <dbReference type="Proteomes" id="UP000465360"/>
    </source>
</evidence>
<feature type="region of interest" description="Disordered" evidence="2">
    <location>
        <begin position="103"/>
        <end position="128"/>
    </location>
</feature>
<accession>A0A7I9YNZ3</accession>
<keyword evidence="1" id="KW-0238">DNA-binding</keyword>
<reference evidence="4 5" key="1">
    <citation type="journal article" date="2019" name="Emerg. Microbes Infect.">
        <title>Comprehensive subspecies identification of 175 nontuberculous mycobacteria species based on 7547 genomic profiles.</title>
        <authorList>
            <person name="Matsumoto Y."/>
            <person name="Kinjo T."/>
            <person name="Motooka D."/>
            <person name="Nabeya D."/>
            <person name="Jung N."/>
            <person name="Uechi K."/>
            <person name="Horii T."/>
            <person name="Iida T."/>
            <person name="Fujita J."/>
            <person name="Nakamura S."/>
        </authorList>
    </citation>
    <scope>NUCLEOTIDE SEQUENCE [LARGE SCALE GENOMIC DNA]</scope>
    <source>
        <strain evidence="4 5">JCM 30725</strain>
    </source>
</reference>
<proteinExistence type="predicted"/>
<dbReference type="PANTHER" id="PTHR30204:SF93">
    <property type="entry name" value="HTH MERR-TYPE DOMAIN-CONTAINING PROTEIN"/>
    <property type="match status" value="1"/>
</dbReference>
<evidence type="ECO:0000256" key="1">
    <source>
        <dbReference type="ARBA" id="ARBA00023125"/>
    </source>
</evidence>
<dbReference type="GO" id="GO:0003700">
    <property type="term" value="F:DNA-binding transcription factor activity"/>
    <property type="evidence" value="ECO:0007669"/>
    <property type="project" value="InterPro"/>
</dbReference>
<evidence type="ECO:0000256" key="2">
    <source>
        <dbReference type="SAM" id="MobiDB-lite"/>
    </source>
</evidence>
<comment type="caution">
    <text evidence="4">The sequence shown here is derived from an EMBL/GenBank/DDBJ whole genome shotgun (WGS) entry which is preliminary data.</text>
</comment>
<dbReference type="AlphaFoldDB" id="A0A7I9YNZ3"/>
<protein>
    <recommendedName>
        <fullName evidence="3">HTH merR-type domain-containing protein</fullName>
    </recommendedName>
</protein>
<evidence type="ECO:0000313" key="4">
    <source>
        <dbReference type="EMBL" id="GFG90348.1"/>
    </source>
</evidence>
<evidence type="ECO:0000259" key="3">
    <source>
        <dbReference type="PROSITE" id="PS50937"/>
    </source>
</evidence>
<dbReference type="PROSITE" id="PS50937">
    <property type="entry name" value="HTH_MERR_2"/>
    <property type="match status" value="1"/>
</dbReference>
<dbReference type="Pfam" id="PF13411">
    <property type="entry name" value="MerR_1"/>
    <property type="match status" value="1"/>
</dbReference>
<dbReference type="Gene3D" id="1.10.1660.10">
    <property type="match status" value="1"/>
</dbReference>
<feature type="compositionally biased region" description="Low complexity" evidence="2">
    <location>
        <begin position="108"/>
        <end position="117"/>
    </location>
</feature>